<comment type="catalytic activity">
    <reaction evidence="1 7">
        <text>alpha,alpha-trehalose + H2O = alpha-D-glucose + beta-D-glucose</text>
        <dbReference type="Rhea" id="RHEA:32675"/>
        <dbReference type="ChEBI" id="CHEBI:15377"/>
        <dbReference type="ChEBI" id="CHEBI:15903"/>
        <dbReference type="ChEBI" id="CHEBI:16551"/>
        <dbReference type="ChEBI" id="CHEBI:17925"/>
        <dbReference type="EC" id="3.2.1.28"/>
    </reaction>
</comment>
<evidence type="ECO:0000256" key="5">
    <source>
        <dbReference type="ARBA" id="ARBA00022801"/>
    </source>
</evidence>
<keyword evidence="9" id="KW-1185">Reference proteome</keyword>
<protein>
    <recommendedName>
        <fullName evidence="4 7">Trehalase</fullName>
        <ecNumber evidence="3 7">3.2.1.28</ecNumber>
    </recommendedName>
    <alternativeName>
        <fullName evidence="7">Alpha-trehalose glucohydrolase</fullName>
    </alternativeName>
</protein>
<dbReference type="GO" id="GO:0004555">
    <property type="term" value="F:alpha,alpha-trehalase activity"/>
    <property type="evidence" value="ECO:0007669"/>
    <property type="project" value="UniProtKB-EC"/>
</dbReference>
<name>A0AAV8WLD8_9CUCU</name>
<dbReference type="InterPro" id="IPR012341">
    <property type="entry name" value="6hp_glycosidase-like_sf"/>
</dbReference>
<reference evidence="8" key="1">
    <citation type="journal article" date="2023" name="Insect Mol. Biol.">
        <title>Genome sequencing provides insights into the evolution of gene families encoding plant cell wall-degrading enzymes in longhorned beetles.</title>
        <authorList>
            <person name="Shin N.R."/>
            <person name="Okamura Y."/>
            <person name="Kirsch R."/>
            <person name="Pauchet Y."/>
        </authorList>
    </citation>
    <scope>NUCLEOTIDE SEQUENCE</scope>
    <source>
        <strain evidence="8">RBIC_L_NR</strain>
    </source>
</reference>
<evidence type="ECO:0000256" key="3">
    <source>
        <dbReference type="ARBA" id="ARBA00012757"/>
    </source>
</evidence>
<dbReference type="InterPro" id="IPR001661">
    <property type="entry name" value="Glyco_hydro_37"/>
</dbReference>
<dbReference type="Gene3D" id="1.50.10.10">
    <property type="match status" value="1"/>
</dbReference>
<dbReference type="SUPFAM" id="SSF48208">
    <property type="entry name" value="Six-hairpin glycosidases"/>
    <property type="match status" value="1"/>
</dbReference>
<dbReference type="Pfam" id="PF01204">
    <property type="entry name" value="Trehalase"/>
    <property type="match status" value="1"/>
</dbReference>
<dbReference type="Proteomes" id="UP001162156">
    <property type="component" value="Unassembled WGS sequence"/>
</dbReference>
<dbReference type="AlphaFoldDB" id="A0AAV8WLD8"/>
<evidence type="ECO:0000256" key="7">
    <source>
        <dbReference type="RuleBase" id="RU361180"/>
    </source>
</evidence>
<organism evidence="8 9">
    <name type="scientific">Rhamnusium bicolor</name>
    <dbReference type="NCBI Taxonomy" id="1586634"/>
    <lineage>
        <taxon>Eukaryota</taxon>
        <taxon>Metazoa</taxon>
        <taxon>Ecdysozoa</taxon>
        <taxon>Arthropoda</taxon>
        <taxon>Hexapoda</taxon>
        <taxon>Insecta</taxon>
        <taxon>Pterygota</taxon>
        <taxon>Neoptera</taxon>
        <taxon>Endopterygota</taxon>
        <taxon>Coleoptera</taxon>
        <taxon>Polyphaga</taxon>
        <taxon>Cucujiformia</taxon>
        <taxon>Chrysomeloidea</taxon>
        <taxon>Cerambycidae</taxon>
        <taxon>Lepturinae</taxon>
        <taxon>Rhagiini</taxon>
        <taxon>Rhamnusium</taxon>
    </lineage>
</organism>
<dbReference type="InterPro" id="IPR018232">
    <property type="entry name" value="Glyco_hydro_37_CS"/>
</dbReference>
<evidence type="ECO:0000256" key="1">
    <source>
        <dbReference type="ARBA" id="ARBA00001576"/>
    </source>
</evidence>
<comment type="similarity">
    <text evidence="2 7">Belongs to the glycosyl hydrolase 37 family.</text>
</comment>
<accession>A0AAV8WLD8</accession>
<dbReference type="PANTHER" id="PTHR23403">
    <property type="entry name" value="TREHALASE"/>
    <property type="match status" value="1"/>
</dbReference>
<evidence type="ECO:0000313" key="8">
    <source>
        <dbReference type="EMBL" id="KAJ8927274.1"/>
    </source>
</evidence>
<evidence type="ECO:0000256" key="2">
    <source>
        <dbReference type="ARBA" id="ARBA00005615"/>
    </source>
</evidence>
<dbReference type="EC" id="3.2.1.28" evidence="3 7"/>
<dbReference type="EMBL" id="JANEYF010005702">
    <property type="protein sequence ID" value="KAJ8927274.1"/>
    <property type="molecule type" value="Genomic_DNA"/>
</dbReference>
<evidence type="ECO:0000313" key="9">
    <source>
        <dbReference type="Proteomes" id="UP001162156"/>
    </source>
</evidence>
<dbReference type="PRINTS" id="PR00744">
    <property type="entry name" value="GLHYDRLASE37"/>
</dbReference>
<dbReference type="PANTHER" id="PTHR23403:SF1">
    <property type="entry name" value="TREHALASE"/>
    <property type="match status" value="1"/>
</dbReference>
<gene>
    <name evidence="8" type="ORF">NQ314_020277</name>
</gene>
<sequence>MIRYDYDVKLGKHRKGFYPSNFIPLWAGAFEENVRAERGHKAVEYLKKHGLLNYRGGIPASLLPTGQQWDFPNAWSPYQNLVIIGLDKSGDPDAQEVARDFAHKWVSSNIKAYDENKVMFEKYNAQNSGQFGGGGEYHIQAGFGWSNGCVLELINLYFRAKTRKSIGGF</sequence>
<comment type="caution">
    <text evidence="8">The sequence shown here is derived from an EMBL/GenBank/DDBJ whole genome shotgun (WGS) entry which is preliminary data.</text>
</comment>
<dbReference type="GO" id="GO:0005993">
    <property type="term" value="P:trehalose catabolic process"/>
    <property type="evidence" value="ECO:0007669"/>
    <property type="project" value="TreeGrafter"/>
</dbReference>
<dbReference type="PROSITE" id="PS00928">
    <property type="entry name" value="TREHALASE_2"/>
    <property type="match status" value="1"/>
</dbReference>
<keyword evidence="5 7" id="KW-0378">Hydrolase</keyword>
<dbReference type="InterPro" id="IPR008928">
    <property type="entry name" value="6-hairpin_glycosidase_sf"/>
</dbReference>
<evidence type="ECO:0000256" key="4">
    <source>
        <dbReference type="ARBA" id="ARBA00019905"/>
    </source>
</evidence>
<evidence type="ECO:0000256" key="6">
    <source>
        <dbReference type="ARBA" id="ARBA00023295"/>
    </source>
</evidence>
<keyword evidence="6 7" id="KW-0326">Glycosidase</keyword>
<proteinExistence type="inferred from homology"/>